<dbReference type="SUPFAM" id="SSF51294">
    <property type="entry name" value="Hedgehog/intein (Hint) domain"/>
    <property type="match status" value="1"/>
</dbReference>
<evidence type="ECO:0000313" key="2">
    <source>
        <dbReference type="EMBL" id="OAA80513.1"/>
    </source>
</evidence>
<sequence length="209" mass="22548">MNSLHPSGTGACFAHGTLVTLDTGATKPIQELRSGDIAQTLAGERFVVSLLRTRVENEIMCRLGDIFVTAWHPVSLQGIDWYFTVHLTTEPIMYTGEVYSVLLEVDNSPFAHTIHLGSVWAATLGHGITSDAPGDDGTPADVRGHPFFGNYLDVCSKISILRPMNGAYQYYGTLRDPTTGWVNGFRVDMPSYGGASYDGTAAQPPPPAS</sequence>
<keyword evidence="3" id="KW-1185">Reference proteome</keyword>
<gene>
    <name evidence="2" type="ORF">LEL_00058</name>
</gene>
<evidence type="ECO:0000259" key="1">
    <source>
        <dbReference type="Pfam" id="PF14623"/>
    </source>
</evidence>
<comment type="caution">
    <text evidence="2">The sequence shown here is derived from an EMBL/GenBank/DDBJ whole genome shotgun (WGS) entry which is preliminary data.</text>
</comment>
<name>A0A168JJ91_CORDF</name>
<protein>
    <submittedName>
        <fullName evidence="2">U-box domain-containing protein</fullName>
    </submittedName>
</protein>
<dbReference type="EMBL" id="AZHF01000001">
    <property type="protein sequence ID" value="OAA80513.1"/>
    <property type="molecule type" value="Genomic_DNA"/>
</dbReference>
<dbReference type="Proteomes" id="UP000076881">
    <property type="component" value="Unassembled WGS sequence"/>
</dbReference>
<feature type="domain" description="Vint" evidence="1">
    <location>
        <begin position="11"/>
        <end position="184"/>
    </location>
</feature>
<dbReference type="Pfam" id="PF14623">
    <property type="entry name" value="Vint"/>
    <property type="match status" value="1"/>
</dbReference>
<organism evidence="2 3">
    <name type="scientific">Akanthomyces lecanii RCEF 1005</name>
    <dbReference type="NCBI Taxonomy" id="1081108"/>
    <lineage>
        <taxon>Eukaryota</taxon>
        <taxon>Fungi</taxon>
        <taxon>Dikarya</taxon>
        <taxon>Ascomycota</taxon>
        <taxon>Pezizomycotina</taxon>
        <taxon>Sordariomycetes</taxon>
        <taxon>Hypocreomycetidae</taxon>
        <taxon>Hypocreales</taxon>
        <taxon>Cordycipitaceae</taxon>
        <taxon>Akanthomyces</taxon>
        <taxon>Cordyceps confragosa</taxon>
    </lineage>
</organism>
<dbReference type="STRING" id="1081108.A0A168JJ91"/>
<reference evidence="2 3" key="1">
    <citation type="journal article" date="2016" name="Genome Biol. Evol.">
        <title>Divergent and convergent evolution of fungal pathogenicity.</title>
        <authorList>
            <person name="Shang Y."/>
            <person name="Xiao G."/>
            <person name="Zheng P."/>
            <person name="Cen K."/>
            <person name="Zhan S."/>
            <person name="Wang C."/>
        </authorList>
    </citation>
    <scope>NUCLEOTIDE SEQUENCE [LARGE SCALE GENOMIC DNA]</scope>
    <source>
        <strain evidence="2 3">RCEF 1005</strain>
    </source>
</reference>
<dbReference type="AlphaFoldDB" id="A0A168JJ91"/>
<dbReference type="InterPro" id="IPR036844">
    <property type="entry name" value="Hint_dom_sf"/>
</dbReference>
<accession>A0A168JJ91</accession>
<dbReference type="OrthoDB" id="10264538at2759"/>
<evidence type="ECO:0000313" key="3">
    <source>
        <dbReference type="Proteomes" id="UP000076881"/>
    </source>
</evidence>
<proteinExistence type="predicted"/>
<dbReference type="InterPro" id="IPR039510">
    <property type="entry name" value="Vint_dom"/>
</dbReference>